<dbReference type="RefSeq" id="WP_369161433.1">
    <property type="nucleotide sequence ID" value="NZ_CP163429.1"/>
</dbReference>
<dbReference type="AlphaFoldDB" id="A0AB39LZ89"/>
<dbReference type="EMBL" id="CP163429">
    <property type="protein sequence ID" value="XDP98012.1"/>
    <property type="molecule type" value="Genomic_DNA"/>
</dbReference>
<reference evidence="2" key="1">
    <citation type="submission" date="2024-07" db="EMBL/GenBank/DDBJ databases">
        <authorList>
            <person name="Yu S.T."/>
        </authorList>
    </citation>
    <scope>NUCLEOTIDE SEQUENCE</scope>
    <source>
        <strain evidence="2">R02</strain>
    </source>
</reference>
<dbReference type="SUPFAM" id="SSF52266">
    <property type="entry name" value="SGNH hydrolase"/>
    <property type="match status" value="1"/>
</dbReference>
<protein>
    <submittedName>
        <fullName evidence="2">Uncharacterized protein</fullName>
    </submittedName>
</protein>
<dbReference type="InterPro" id="IPR036514">
    <property type="entry name" value="SGNH_hydro_sf"/>
</dbReference>
<accession>A0AB39LZ89</accession>
<organism evidence="2">
    <name type="scientific">Streptomyces sp. R02</name>
    <dbReference type="NCBI Taxonomy" id="3238623"/>
    <lineage>
        <taxon>Bacteria</taxon>
        <taxon>Bacillati</taxon>
        <taxon>Actinomycetota</taxon>
        <taxon>Actinomycetes</taxon>
        <taxon>Kitasatosporales</taxon>
        <taxon>Streptomycetaceae</taxon>
        <taxon>Streptomyces</taxon>
    </lineage>
</organism>
<proteinExistence type="predicted"/>
<evidence type="ECO:0000313" key="2">
    <source>
        <dbReference type="EMBL" id="XDP98012.1"/>
    </source>
</evidence>
<name>A0AB39LZ89_9ACTN</name>
<gene>
    <name evidence="2" type="ORF">AB5J57_32980</name>
</gene>
<dbReference type="Gene3D" id="3.40.50.1110">
    <property type="entry name" value="SGNH hydrolase"/>
    <property type="match status" value="1"/>
</dbReference>
<evidence type="ECO:0000256" key="1">
    <source>
        <dbReference type="SAM" id="MobiDB-lite"/>
    </source>
</evidence>
<feature type="region of interest" description="Disordered" evidence="1">
    <location>
        <begin position="160"/>
        <end position="206"/>
    </location>
</feature>
<feature type="compositionally biased region" description="Basic residues" evidence="1">
    <location>
        <begin position="168"/>
        <end position="180"/>
    </location>
</feature>
<sequence>MSEKSFDEGDKDPNVGGRDAAFVGQPLKTAVPGLINAVVRPDILKTLMAIHTKAPNAKIILMGYPPLLSSGGSCLRLLGFGLSEGSANWLNDTASTLATAMQGAVADARVRGVSAGFSNPASDFVGKGVCGDPEQIHGIVKTLTKSDDPVRDWPGDLQSEAERVRPADHRHHRSARRPGPARRMGSACSGPAQRHQGRAGHAGEVPAWRPCPRQPLRRAACADAVIPRIRRLQSGR</sequence>